<dbReference type="Gene3D" id="3.30.1380.10">
    <property type="match status" value="1"/>
</dbReference>
<dbReference type="InterPro" id="IPR009045">
    <property type="entry name" value="Zn_M74/Hedgehog-like"/>
</dbReference>
<keyword evidence="3" id="KW-1185">Reference proteome</keyword>
<dbReference type="InterPro" id="IPR052179">
    <property type="entry name" value="DD-CPase-like"/>
</dbReference>
<dbReference type="SUPFAM" id="SSF55166">
    <property type="entry name" value="Hedgehog/DD-peptidase"/>
    <property type="match status" value="1"/>
</dbReference>
<dbReference type="InterPro" id="IPR039561">
    <property type="entry name" value="Peptidase_M15C"/>
</dbReference>
<evidence type="ECO:0000313" key="2">
    <source>
        <dbReference type="EMBL" id="SDO49144.1"/>
    </source>
</evidence>
<dbReference type="GO" id="GO:0008233">
    <property type="term" value="F:peptidase activity"/>
    <property type="evidence" value="ECO:0007669"/>
    <property type="project" value="InterPro"/>
</dbReference>
<dbReference type="Pfam" id="PF13539">
    <property type="entry name" value="Peptidase_M15_4"/>
    <property type="match status" value="1"/>
</dbReference>
<sequence length="193" mass="21671">MYRFFLLIFAVFTLVAFSYIDWNVSEEPGETEEARDPRVTAEEVVAEEGLYPLVEEAKEELLARAAARNIDVVITEGYRSHERQDDLYAQGRTSGGDIVTHAAGGESYHNYGLALDYALQAEDGSLIWDVDTDFNGSGTPDWLEVAEIAKDLGFEWGGDWTNFLDYPHIQMTFGLTIQELQLAEAEKDNSEES</sequence>
<name>A0A1H0JZQ6_9BACI</name>
<dbReference type="CDD" id="cd14845">
    <property type="entry name" value="L-Ala-D-Glu_peptidase_like"/>
    <property type="match status" value="1"/>
</dbReference>
<feature type="domain" description="Peptidase M15C" evidence="1">
    <location>
        <begin position="103"/>
        <end position="171"/>
    </location>
</feature>
<dbReference type="EMBL" id="FNIL01000015">
    <property type="protein sequence ID" value="SDO49144.1"/>
    <property type="molecule type" value="Genomic_DNA"/>
</dbReference>
<evidence type="ECO:0000313" key="3">
    <source>
        <dbReference type="Proteomes" id="UP000198778"/>
    </source>
</evidence>
<accession>A0A1H0JZQ6</accession>
<dbReference type="AlphaFoldDB" id="A0A1H0JZQ6"/>
<reference evidence="3" key="1">
    <citation type="submission" date="2016-10" db="EMBL/GenBank/DDBJ databases">
        <authorList>
            <person name="Varghese N."/>
            <person name="Submissions S."/>
        </authorList>
    </citation>
    <scope>NUCLEOTIDE SEQUENCE [LARGE SCALE GENOMIC DNA]</scope>
    <source>
        <strain evidence="3">CGMCC 1.10369</strain>
    </source>
</reference>
<dbReference type="RefSeq" id="WP_090844008.1">
    <property type="nucleotide sequence ID" value="NZ_FNIL01000015.1"/>
</dbReference>
<organism evidence="2 3">
    <name type="scientific">Alkalicoccus daliensis</name>
    <dbReference type="NCBI Taxonomy" id="745820"/>
    <lineage>
        <taxon>Bacteria</taxon>
        <taxon>Bacillati</taxon>
        <taxon>Bacillota</taxon>
        <taxon>Bacilli</taxon>
        <taxon>Bacillales</taxon>
        <taxon>Bacillaceae</taxon>
        <taxon>Alkalicoccus</taxon>
    </lineage>
</organism>
<dbReference type="Proteomes" id="UP000198778">
    <property type="component" value="Unassembled WGS sequence"/>
</dbReference>
<gene>
    <name evidence="2" type="ORF">SAMN04488053_11550</name>
</gene>
<evidence type="ECO:0000259" key="1">
    <source>
        <dbReference type="Pfam" id="PF13539"/>
    </source>
</evidence>
<dbReference type="PANTHER" id="PTHR34385:SF1">
    <property type="entry name" value="PEPTIDOGLYCAN L-ALANYL-D-GLUTAMATE ENDOPEPTIDASE CWLK"/>
    <property type="match status" value="1"/>
</dbReference>
<dbReference type="OrthoDB" id="9799970at2"/>
<dbReference type="PANTHER" id="PTHR34385">
    <property type="entry name" value="D-ALANYL-D-ALANINE CARBOXYPEPTIDASE"/>
    <property type="match status" value="1"/>
</dbReference>
<dbReference type="STRING" id="745820.SAMN04488053_11550"/>
<proteinExistence type="predicted"/>
<protein>
    <submittedName>
        <fullName evidence="2">Peptidoglycan L-alanyl-D-glutamate endopeptidase CwlK</fullName>
    </submittedName>
</protein>